<accession>A0A2N5CD14</accession>
<evidence type="ECO:0000256" key="1">
    <source>
        <dbReference type="ARBA" id="ARBA00006484"/>
    </source>
</evidence>
<evidence type="ECO:0000313" key="4">
    <source>
        <dbReference type="EMBL" id="PLQ00088.1"/>
    </source>
</evidence>
<proteinExistence type="inferred from homology"/>
<dbReference type="Proteomes" id="UP000234341">
    <property type="component" value="Unassembled WGS sequence"/>
</dbReference>
<comment type="caution">
    <text evidence="4">The sequence shown here is derived from an EMBL/GenBank/DDBJ whole genome shotgun (WGS) entry which is preliminary data.</text>
</comment>
<evidence type="ECO:0000313" key="5">
    <source>
        <dbReference type="Proteomes" id="UP000234341"/>
    </source>
</evidence>
<dbReference type="InterPro" id="IPR002347">
    <property type="entry name" value="SDR_fam"/>
</dbReference>
<dbReference type="FunFam" id="3.40.50.720:FF:000047">
    <property type="entry name" value="NADP-dependent L-serine/L-allo-threonine dehydrogenase"/>
    <property type="match status" value="1"/>
</dbReference>
<dbReference type="Gene3D" id="3.40.50.720">
    <property type="entry name" value="NAD(P)-binding Rossmann-like Domain"/>
    <property type="match status" value="1"/>
</dbReference>
<dbReference type="NCBIfam" id="NF007829">
    <property type="entry name" value="PRK10538.1"/>
    <property type="match status" value="1"/>
</dbReference>
<protein>
    <submittedName>
        <fullName evidence="4">Bifunctional NADP-dependent 3-hydroxy acid dehydrogenase/3-hydroxypropionate dehydrogenase YdfG</fullName>
    </submittedName>
</protein>
<organism evidence="4 5">
    <name type="scientific">Cupriavidus pauculus</name>
    <dbReference type="NCBI Taxonomy" id="82633"/>
    <lineage>
        <taxon>Bacteria</taxon>
        <taxon>Pseudomonadati</taxon>
        <taxon>Pseudomonadota</taxon>
        <taxon>Betaproteobacteria</taxon>
        <taxon>Burkholderiales</taxon>
        <taxon>Burkholderiaceae</taxon>
        <taxon>Cupriavidus</taxon>
    </lineage>
</organism>
<dbReference type="CDD" id="cd05346">
    <property type="entry name" value="SDR_c5"/>
    <property type="match status" value="1"/>
</dbReference>
<evidence type="ECO:0000256" key="3">
    <source>
        <dbReference type="RuleBase" id="RU000363"/>
    </source>
</evidence>
<evidence type="ECO:0000256" key="2">
    <source>
        <dbReference type="ARBA" id="ARBA00023002"/>
    </source>
</evidence>
<name>A0A2N5CD14_9BURK</name>
<dbReference type="PROSITE" id="PS00061">
    <property type="entry name" value="ADH_SHORT"/>
    <property type="match status" value="1"/>
</dbReference>
<dbReference type="InterPro" id="IPR020904">
    <property type="entry name" value="Sc_DH/Rdtase_CS"/>
</dbReference>
<reference evidence="4 5" key="1">
    <citation type="submission" date="2017-12" db="EMBL/GenBank/DDBJ databases">
        <title>Genome sequence of the active heterotrophic nitrifier-denitrifier, Cupriavidus pauculus UM1.</title>
        <authorList>
            <person name="Putonti C."/>
            <person name="Castignetti D."/>
        </authorList>
    </citation>
    <scope>NUCLEOTIDE SEQUENCE [LARGE SCALE GENOMIC DNA]</scope>
    <source>
        <strain evidence="4 5">UM1</strain>
    </source>
</reference>
<dbReference type="InterPro" id="IPR036291">
    <property type="entry name" value="NAD(P)-bd_dom_sf"/>
</dbReference>
<dbReference type="GO" id="GO:0016616">
    <property type="term" value="F:oxidoreductase activity, acting on the CH-OH group of donors, NAD or NADP as acceptor"/>
    <property type="evidence" value="ECO:0007669"/>
    <property type="project" value="UniProtKB-ARBA"/>
</dbReference>
<dbReference type="PANTHER" id="PTHR42901">
    <property type="entry name" value="ALCOHOL DEHYDROGENASE"/>
    <property type="match status" value="1"/>
</dbReference>
<dbReference type="PANTHER" id="PTHR42901:SF1">
    <property type="entry name" value="ALCOHOL DEHYDROGENASE"/>
    <property type="match status" value="1"/>
</dbReference>
<dbReference type="PRINTS" id="PR00081">
    <property type="entry name" value="GDHRDH"/>
</dbReference>
<dbReference type="SUPFAM" id="SSF51735">
    <property type="entry name" value="NAD(P)-binding Rossmann-fold domains"/>
    <property type="match status" value="1"/>
</dbReference>
<dbReference type="PRINTS" id="PR00080">
    <property type="entry name" value="SDRFAMILY"/>
</dbReference>
<gene>
    <name evidence="4" type="ORF">CYJ10_13845</name>
</gene>
<sequence length="251" mass="26842">MIVFVTGATAGFGAAIARRFVNAGHRVVAAGRREDRLQALVDELGRDNVLPLVLDVRDRDAVFAAVAGLPADYAEIDLLVNNAGLALGLEPAQRADLDQWETMIDTNVTGLVTMTRAVLPGMVERNRGHVVNIGSVAGAYAYPGGNVYGATKAFVHQFSLNLRADLTGTRVRVTDVAPGLVGGTEFSNVRFSGDQSRVDKVYEGADALTPDDIAETVFWAATLPARVNINYLEVMPVTQSFSALSITREKP</sequence>
<dbReference type="OrthoDB" id="9810734at2"/>
<dbReference type="Pfam" id="PF00106">
    <property type="entry name" value="adh_short"/>
    <property type="match status" value="1"/>
</dbReference>
<dbReference type="RefSeq" id="WP_101682056.1">
    <property type="nucleotide sequence ID" value="NZ_PJRP01000005.1"/>
</dbReference>
<comment type="similarity">
    <text evidence="1 3">Belongs to the short-chain dehydrogenases/reductases (SDR) family.</text>
</comment>
<dbReference type="EMBL" id="PJRP01000005">
    <property type="protein sequence ID" value="PLQ00088.1"/>
    <property type="molecule type" value="Genomic_DNA"/>
</dbReference>
<dbReference type="AlphaFoldDB" id="A0A2N5CD14"/>
<dbReference type="STRING" id="82633.GCA_000974605_00956"/>
<keyword evidence="2" id="KW-0560">Oxidoreductase</keyword>